<accession>A0A317C930</accession>
<evidence type="ECO:0000313" key="3">
    <source>
        <dbReference type="Proteomes" id="UP000245506"/>
    </source>
</evidence>
<proteinExistence type="predicted"/>
<reference evidence="2 3" key="1">
    <citation type="submission" date="2018-05" db="EMBL/GenBank/DDBJ databases">
        <title>Leucothrix arctica sp. nov., isolated from Arctic seawater.</title>
        <authorList>
            <person name="Choi A."/>
            <person name="Baek K."/>
        </authorList>
    </citation>
    <scope>NUCLEOTIDE SEQUENCE [LARGE SCALE GENOMIC DNA]</scope>
    <source>
        <strain evidence="2 3">IMCC9719</strain>
    </source>
</reference>
<dbReference type="InterPro" id="IPR054191">
    <property type="entry name" value="DUF6896"/>
</dbReference>
<dbReference type="OrthoDB" id="8480543at2"/>
<dbReference type="RefSeq" id="WP_109824040.1">
    <property type="nucleotide sequence ID" value="NZ_QGKL01000038.1"/>
</dbReference>
<dbReference type="AlphaFoldDB" id="A0A317C930"/>
<feature type="domain" description="DUF6896" evidence="1">
    <location>
        <begin position="7"/>
        <end position="134"/>
    </location>
</feature>
<organism evidence="2 3">
    <name type="scientific">Leucothrix arctica</name>
    <dbReference type="NCBI Taxonomy" id="1481894"/>
    <lineage>
        <taxon>Bacteria</taxon>
        <taxon>Pseudomonadati</taxon>
        <taxon>Pseudomonadota</taxon>
        <taxon>Gammaproteobacteria</taxon>
        <taxon>Thiotrichales</taxon>
        <taxon>Thiotrichaceae</taxon>
        <taxon>Leucothrix</taxon>
    </lineage>
</organism>
<sequence length="138" mass="16040">MCSSNLKTVIECYLADVRKGMVLFKEKIGDTHPLSAWRNGGLPQNGKLSENIEYEFHGIGCLLIFSDHKVDFDFGYGGRIDGFDLWRLSLFVESFSEKYPYYKNNDLLKRDFELSVKKRDIGKLDNPHCNLYYCLHDN</sequence>
<dbReference type="Proteomes" id="UP000245506">
    <property type="component" value="Unassembled WGS sequence"/>
</dbReference>
<keyword evidence="3" id="KW-1185">Reference proteome</keyword>
<dbReference type="EMBL" id="QGKL01000038">
    <property type="protein sequence ID" value="PWQ94837.1"/>
    <property type="molecule type" value="Genomic_DNA"/>
</dbReference>
<comment type="caution">
    <text evidence="2">The sequence shown here is derived from an EMBL/GenBank/DDBJ whole genome shotgun (WGS) entry which is preliminary data.</text>
</comment>
<evidence type="ECO:0000259" key="1">
    <source>
        <dbReference type="Pfam" id="PF21837"/>
    </source>
</evidence>
<dbReference type="Pfam" id="PF21837">
    <property type="entry name" value="DUF6896"/>
    <property type="match status" value="1"/>
</dbReference>
<evidence type="ECO:0000313" key="2">
    <source>
        <dbReference type="EMBL" id="PWQ94837.1"/>
    </source>
</evidence>
<protein>
    <recommendedName>
        <fullName evidence="1">DUF6896 domain-containing protein</fullName>
    </recommendedName>
</protein>
<name>A0A317C930_9GAMM</name>
<gene>
    <name evidence="2" type="ORF">DKT75_13880</name>
</gene>